<accession>U1MS13</accession>
<keyword evidence="6" id="KW-0067">ATP-binding</keyword>
<keyword evidence="8" id="KW-1208">Phospholipid metabolism</keyword>
<sequence>MRIVVASKPTSAGRAGAVGERVAARLAALGHDVRHIAAADYRGQLEQSRFAMTTADALVVVGGDGMVHLGVNIVGGTSKRLVIVPAGSGNDFAASLGIRIGEQAMDGLEAALAASPERFDLVRIEHPDGVELAAGVVSVGFDADVTVRSNRFTRVPRALRYRAAIAATLLRPRHRTFRMRFDGGEERSWRTLIAAIANNGTFGGGVPIAPSASLHDGRLTAVLADEVSYPRFLLTLAKVLRGRHEADRRLHVRDCESVEIASDDPVTVCADGEMVGRLPVRCTAMPGALQVLRAP</sequence>
<dbReference type="GO" id="GO:0005886">
    <property type="term" value="C:plasma membrane"/>
    <property type="evidence" value="ECO:0007669"/>
    <property type="project" value="TreeGrafter"/>
</dbReference>
<dbReference type="InterPro" id="IPR050187">
    <property type="entry name" value="Lipid_Phosphate_FormReg"/>
</dbReference>
<reference evidence="10 11" key="1">
    <citation type="journal article" date="2013" name="Genome Announc.">
        <title>First draft genome sequence from a member of the genus agrococcus, isolated from modern microbialites.</title>
        <authorList>
            <person name="White R.A.III."/>
            <person name="Grassa C.J."/>
            <person name="Suttle C.A."/>
        </authorList>
    </citation>
    <scope>NUCLEOTIDE SEQUENCE [LARGE SCALE GENOMIC DNA]</scope>
    <source>
        <strain evidence="10 11">RW1</strain>
    </source>
</reference>
<dbReference type="Pfam" id="PF00781">
    <property type="entry name" value="DAGK_cat"/>
    <property type="match status" value="1"/>
</dbReference>
<keyword evidence="11" id="KW-1185">Reference proteome</keyword>
<dbReference type="GO" id="GO:0005524">
    <property type="term" value="F:ATP binding"/>
    <property type="evidence" value="ECO:0007669"/>
    <property type="project" value="UniProtKB-KW"/>
</dbReference>
<comment type="similarity">
    <text evidence="2">Belongs to the diacylglycerol/lipid kinase family.</text>
</comment>
<evidence type="ECO:0000259" key="9">
    <source>
        <dbReference type="PROSITE" id="PS50146"/>
    </source>
</evidence>
<evidence type="ECO:0000256" key="2">
    <source>
        <dbReference type="ARBA" id="ARBA00005983"/>
    </source>
</evidence>
<dbReference type="GO" id="GO:0016301">
    <property type="term" value="F:kinase activity"/>
    <property type="evidence" value="ECO:0007669"/>
    <property type="project" value="UniProtKB-KW"/>
</dbReference>
<keyword evidence="7" id="KW-0444">Lipid biosynthesis</keyword>
<dbReference type="InterPro" id="IPR017438">
    <property type="entry name" value="ATP-NAD_kinase_N"/>
</dbReference>
<evidence type="ECO:0000313" key="11">
    <source>
        <dbReference type="Proteomes" id="UP000016462"/>
    </source>
</evidence>
<evidence type="ECO:0000256" key="4">
    <source>
        <dbReference type="ARBA" id="ARBA00022741"/>
    </source>
</evidence>
<evidence type="ECO:0000256" key="5">
    <source>
        <dbReference type="ARBA" id="ARBA00022777"/>
    </source>
</evidence>
<gene>
    <name evidence="10" type="ORF">L332_09785</name>
</gene>
<comment type="caution">
    <text evidence="10">The sequence shown here is derived from an EMBL/GenBank/DDBJ whole genome shotgun (WGS) entry which is preliminary data.</text>
</comment>
<dbReference type="Gene3D" id="2.60.200.40">
    <property type="match status" value="1"/>
</dbReference>
<keyword evidence="4" id="KW-0547">Nucleotide-binding</keyword>
<dbReference type="InterPro" id="IPR045540">
    <property type="entry name" value="YegS/DAGK_C"/>
</dbReference>
<dbReference type="AlphaFoldDB" id="U1MS13"/>
<name>U1MS13_9MICO</name>
<dbReference type="Proteomes" id="UP000016462">
    <property type="component" value="Unassembled WGS sequence"/>
</dbReference>
<dbReference type="EMBL" id="ASHR01000016">
    <property type="protein sequence ID" value="ERG64736.1"/>
    <property type="molecule type" value="Genomic_DNA"/>
</dbReference>
<proteinExistence type="inferred from homology"/>
<protein>
    <recommendedName>
        <fullName evidence="9">DAGKc domain-containing protein</fullName>
    </recommendedName>
</protein>
<evidence type="ECO:0000313" key="10">
    <source>
        <dbReference type="EMBL" id="ERG64736.1"/>
    </source>
</evidence>
<organism evidence="10 11">
    <name type="scientific">Agrococcus pavilionensis RW1</name>
    <dbReference type="NCBI Taxonomy" id="1330458"/>
    <lineage>
        <taxon>Bacteria</taxon>
        <taxon>Bacillati</taxon>
        <taxon>Actinomycetota</taxon>
        <taxon>Actinomycetes</taxon>
        <taxon>Micrococcales</taxon>
        <taxon>Microbacteriaceae</taxon>
        <taxon>Agrococcus</taxon>
    </lineage>
</organism>
<keyword evidence="7" id="KW-0443">Lipid metabolism</keyword>
<keyword evidence="5" id="KW-0418">Kinase</keyword>
<dbReference type="OrthoDB" id="142078at2"/>
<keyword evidence="3" id="KW-0808">Transferase</keyword>
<dbReference type="Gene3D" id="3.40.50.10330">
    <property type="entry name" value="Probable inorganic polyphosphate/atp-NAD kinase, domain 1"/>
    <property type="match status" value="1"/>
</dbReference>
<dbReference type="PANTHER" id="PTHR12358:SF106">
    <property type="entry name" value="LIPID KINASE YEGS"/>
    <property type="match status" value="1"/>
</dbReference>
<dbReference type="PANTHER" id="PTHR12358">
    <property type="entry name" value="SPHINGOSINE KINASE"/>
    <property type="match status" value="1"/>
</dbReference>
<evidence type="ECO:0000256" key="8">
    <source>
        <dbReference type="ARBA" id="ARBA00023264"/>
    </source>
</evidence>
<keyword evidence="7" id="KW-0594">Phospholipid biosynthesis</keyword>
<dbReference type="SUPFAM" id="SSF111331">
    <property type="entry name" value="NAD kinase/diacylglycerol kinase-like"/>
    <property type="match status" value="1"/>
</dbReference>
<dbReference type="GO" id="GO:0008654">
    <property type="term" value="P:phospholipid biosynthetic process"/>
    <property type="evidence" value="ECO:0007669"/>
    <property type="project" value="UniProtKB-KW"/>
</dbReference>
<dbReference type="RefSeq" id="WP_021010071.1">
    <property type="nucleotide sequence ID" value="NZ_ASHR01000016.1"/>
</dbReference>
<evidence type="ECO:0000256" key="6">
    <source>
        <dbReference type="ARBA" id="ARBA00022840"/>
    </source>
</evidence>
<evidence type="ECO:0000256" key="3">
    <source>
        <dbReference type="ARBA" id="ARBA00022679"/>
    </source>
</evidence>
<dbReference type="InterPro" id="IPR016064">
    <property type="entry name" value="NAD/diacylglycerol_kinase_sf"/>
</dbReference>
<comment type="cofactor">
    <cofactor evidence="1">
        <name>Mg(2+)</name>
        <dbReference type="ChEBI" id="CHEBI:18420"/>
    </cofactor>
</comment>
<dbReference type="PROSITE" id="PS50146">
    <property type="entry name" value="DAGK"/>
    <property type="match status" value="1"/>
</dbReference>
<evidence type="ECO:0000256" key="7">
    <source>
        <dbReference type="ARBA" id="ARBA00023209"/>
    </source>
</evidence>
<feature type="domain" description="DAGKc" evidence="9">
    <location>
        <begin position="56"/>
        <end position="128"/>
    </location>
</feature>
<evidence type="ECO:0000256" key="1">
    <source>
        <dbReference type="ARBA" id="ARBA00001946"/>
    </source>
</evidence>
<dbReference type="InterPro" id="IPR001206">
    <property type="entry name" value="Diacylglycerol_kinase_cat_dom"/>
</dbReference>
<dbReference type="Pfam" id="PF19279">
    <property type="entry name" value="YegS_C"/>
    <property type="match status" value="1"/>
</dbReference>